<dbReference type="PANTHER" id="PTHR33067:SF35">
    <property type="entry name" value="ASPARTIC PEPTIDASE DDI1-TYPE DOMAIN-CONTAINING PROTEIN"/>
    <property type="match status" value="1"/>
</dbReference>
<dbReference type="EMBL" id="PKPP01001532">
    <property type="protein sequence ID" value="PWA81929.1"/>
    <property type="molecule type" value="Genomic_DNA"/>
</dbReference>
<dbReference type="PANTHER" id="PTHR33067">
    <property type="entry name" value="RNA-DIRECTED DNA POLYMERASE-RELATED"/>
    <property type="match status" value="1"/>
</dbReference>
<dbReference type="OrthoDB" id="1002605at2759"/>
<organism evidence="1 2">
    <name type="scientific">Artemisia annua</name>
    <name type="common">Sweet wormwood</name>
    <dbReference type="NCBI Taxonomy" id="35608"/>
    <lineage>
        <taxon>Eukaryota</taxon>
        <taxon>Viridiplantae</taxon>
        <taxon>Streptophyta</taxon>
        <taxon>Embryophyta</taxon>
        <taxon>Tracheophyta</taxon>
        <taxon>Spermatophyta</taxon>
        <taxon>Magnoliopsida</taxon>
        <taxon>eudicotyledons</taxon>
        <taxon>Gunneridae</taxon>
        <taxon>Pentapetalae</taxon>
        <taxon>asterids</taxon>
        <taxon>campanulids</taxon>
        <taxon>Asterales</taxon>
        <taxon>Asteraceae</taxon>
        <taxon>Asteroideae</taxon>
        <taxon>Anthemideae</taxon>
        <taxon>Artemisiinae</taxon>
        <taxon>Artemisia</taxon>
    </lineage>
</organism>
<accession>A0A2U1P841</accession>
<sequence length="454" mass="52116">MSELDNVGNEWAGVISYIVNKPASNTIWSVIQRLVLSATVYEIWHERNNRRVNQLNRVEDCVFNSIVNMVRMKLMGLKLKCTSKVYKAALMWNIPLGRNEFYKNLVDDLIRDSDTEVNEGNDINSMTMEQYMDRNNEEYDRGEVKSLVGRSRNDSLEGTVQRYIAESIKRQEREEEMLRKFLESTVSSLKAHDIGIINLELKVEQCTNIIKECIKRDANSSVEPAPKETKVMDADEIEPKTFFEKVKLRLEKEQLLLDELESLPINAPLGFLEAKDKLEGVNSVKLNERCSAILRNELPPKEKDPGSFTLPCLIGASISIMPYSMFTRLGVGKLKPIKMDIEMADKSMQTPLGVVENVLDQDEFDLEEFLNGEKIQETPLSNNDSSPIENFDVFIDFEESGHIIEMDNGEGHHEINSMDIIQPRMDEEDALYRPIQRIFCETGIRLHHSNPYTL</sequence>
<keyword evidence="2" id="KW-1185">Reference proteome</keyword>
<dbReference type="Proteomes" id="UP000245207">
    <property type="component" value="Unassembled WGS sequence"/>
</dbReference>
<evidence type="ECO:0000313" key="1">
    <source>
        <dbReference type="EMBL" id="PWA81929.1"/>
    </source>
</evidence>
<name>A0A2U1P841_ARTAN</name>
<evidence type="ECO:0000313" key="2">
    <source>
        <dbReference type="Proteomes" id="UP000245207"/>
    </source>
</evidence>
<gene>
    <name evidence="1" type="ORF">CTI12_AA182570</name>
</gene>
<proteinExistence type="predicted"/>
<dbReference type="AlphaFoldDB" id="A0A2U1P841"/>
<comment type="caution">
    <text evidence="1">The sequence shown here is derived from an EMBL/GenBank/DDBJ whole genome shotgun (WGS) entry which is preliminary data.</text>
</comment>
<reference evidence="1 2" key="1">
    <citation type="journal article" date="2018" name="Mol. Plant">
        <title>The genome of Artemisia annua provides insight into the evolution of Asteraceae family and artemisinin biosynthesis.</title>
        <authorList>
            <person name="Shen Q."/>
            <person name="Zhang L."/>
            <person name="Liao Z."/>
            <person name="Wang S."/>
            <person name="Yan T."/>
            <person name="Shi P."/>
            <person name="Liu M."/>
            <person name="Fu X."/>
            <person name="Pan Q."/>
            <person name="Wang Y."/>
            <person name="Lv Z."/>
            <person name="Lu X."/>
            <person name="Zhang F."/>
            <person name="Jiang W."/>
            <person name="Ma Y."/>
            <person name="Chen M."/>
            <person name="Hao X."/>
            <person name="Li L."/>
            <person name="Tang Y."/>
            <person name="Lv G."/>
            <person name="Zhou Y."/>
            <person name="Sun X."/>
            <person name="Brodelius P.E."/>
            <person name="Rose J.K.C."/>
            <person name="Tang K."/>
        </authorList>
    </citation>
    <scope>NUCLEOTIDE SEQUENCE [LARGE SCALE GENOMIC DNA]</scope>
    <source>
        <strain evidence="2">cv. Huhao1</strain>
        <tissue evidence="1">Leaf</tissue>
    </source>
</reference>
<protein>
    <submittedName>
        <fullName evidence="1">Uncharacterized protein</fullName>
    </submittedName>
</protein>